<accession>A0A2S4W2M3</accession>
<dbReference type="VEuPathDB" id="FungiDB:PSHT_12125"/>
<dbReference type="GO" id="GO:0016567">
    <property type="term" value="P:protein ubiquitination"/>
    <property type="evidence" value="ECO:0007669"/>
    <property type="project" value="TreeGrafter"/>
</dbReference>
<gene>
    <name evidence="5" type="ORF">PSTT_01539</name>
</gene>
<proteinExistence type="predicted"/>
<evidence type="ECO:0000256" key="3">
    <source>
        <dbReference type="ARBA" id="ARBA00022833"/>
    </source>
</evidence>
<evidence type="ECO:0000313" key="6">
    <source>
        <dbReference type="Proteomes" id="UP000239156"/>
    </source>
</evidence>
<feature type="non-terminal residue" evidence="5">
    <location>
        <position position="1"/>
    </location>
</feature>
<evidence type="ECO:0008006" key="7">
    <source>
        <dbReference type="Google" id="ProtNLM"/>
    </source>
</evidence>
<feature type="region of interest" description="Disordered" evidence="4">
    <location>
        <begin position="1"/>
        <end position="30"/>
    </location>
</feature>
<comment type="caution">
    <text evidence="5">The sequence shown here is derived from an EMBL/GenBank/DDBJ whole genome shotgun (WGS) entry which is preliminary data.</text>
</comment>
<sequence length="382" mass="42048">PSPKIENKTGSTHKMVRRSRPIQSPADDLSGEDALASHIAAQESASAELRARHRNNRGRAQVEHTFATHSTADDLSGEDALASHIAAQESARAELRAGHRNNRGRALVEDELVTLETNGVANGRGVDQVDFEEIIIPEAPQRTQEPLPLWQRSTNVIANPSGRRLTTSNLCMASNRPSRLYLLTVKRAFEISTRVSGLLTLSFGMKTLIVSELFGPEEASVVLENMNELQCERILSFFHSFERVFNRKNSSLGPQLPNLAEYLDRVSQTPNSPSKLVSDDPENADVSCAMCLTEYQPSDTVVPLPCGSSHHFHRNCAEVSNASHLSPTSVQTPSAHSTTLLFCFSIQGWLVAQPQCPVCRTPIEIRREYSNTTYDGPILTQA</sequence>
<keyword evidence="6" id="KW-1185">Reference proteome</keyword>
<dbReference type="GO" id="GO:0061630">
    <property type="term" value="F:ubiquitin protein ligase activity"/>
    <property type="evidence" value="ECO:0007669"/>
    <property type="project" value="TreeGrafter"/>
</dbReference>
<name>A0A2S4W2M3_9BASI</name>
<reference evidence="5" key="1">
    <citation type="submission" date="2017-12" db="EMBL/GenBank/DDBJ databases">
        <title>Gene loss provides genomic basis for host adaptation in cereal stripe rust fungi.</title>
        <authorList>
            <person name="Xia C."/>
        </authorList>
    </citation>
    <scope>NUCLEOTIDE SEQUENCE [LARGE SCALE GENOMIC DNA]</scope>
    <source>
        <strain evidence="5">93-210</strain>
    </source>
</reference>
<protein>
    <recommendedName>
        <fullName evidence="7">RING-type domain-containing protein</fullName>
    </recommendedName>
</protein>
<dbReference type="SUPFAM" id="SSF57850">
    <property type="entry name" value="RING/U-box"/>
    <property type="match status" value="1"/>
</dbReference>
<keyword evidence="3" id="KW-0862">Zinc</keyword>
<evidence type="ECO:0000313" key="5">
    <source>
        <dbReference type="EMBL" id="POW16032.1"/>
    </source>
</evidence>
<dbReference type="InterPro" id="IPR013083">
    <property type="entry name" value="Znf_RING/FYVE/PHD"/>
</dbReference>
<keyword evidence="1" id="KW-0479">Metal-binding</keyword>
<evidence type="ECO:0000256" key="1">
    <source>
        <dbReference type="ARBA" id="ARBA00022723"/>
    </source>
</evidence>
<dbReference type="PANTHER" id="PTHR45969">
    <property type="entry name" value="RING ZINC FINGER PROTEIN-RELATED"/>
    <property type="match status" value="1"/>
</dbReference>
<dbReference type="EMBL" id="PKSL01000009">
    <property type="protein sequence ID" value="POW16032.1"/>
    <property type="molecule type" value="Genomic_DNA"/>
</dbReference>
<keyword evidence="2" id="KW-0863">Zinc-finger</keyword>
<dbReference type="PANTHER" id="PTHR45969:SF69">
    <property type="entry name" value="FINGER DOMAIN PROTEIN, PUTATIVE (AFU_ORTHOLOGUE AFUA_3G12190)-RELATED"/>
    <property type="match status" value="1"/>
</dbReference>
<dbReference type="VEuPathDB" id="FungiDB:PSTT_01539"/>
<dbReference type="GO" id="GO:0008270">
    <property type="term" value="F:zinc ion binding"/>
    <property type="evidence" value="ECO:0007669"/>
    <property type="project" value="UniProtKB-KW"/>
</dbReference>
<dbReference type="Gene3D" id="3.30.40.10">
    <property type="entry name" value="Zinc/RING finger domain, C3HC4 (zinc finger)"/>
    <property type="match status" value="1"/>
</dbReference>
<dbReference type="Proteomes" id="UP000239156">
    <property type="component" value="Unassembled WGS sequence"/>
</dbReference>
<organism evidence="5 6">
    <name type="scientific">Puccinia striiformis</name>
    <dbReference type="NCBI Taxonomy" id="27350"/>
    <lineage>
        <taxon>Eukaryota</taxon>
        <taxon>Fungi</taxon>
        <taxon>Dikarya</taxon>
        <taxon>Basidiomycota</taxon>
        <taxon>Pucciniomycotina</taxon>
        <taxon>Pucciniomycetes</taxon>
        <taxon>Pucciniales</taxon>
        <taxon>Pucciniaceae</taxon>
        <taxon>Puccinia</taxon>
    </lineage>
</organism>
<dbReference type="AlphaFoldDB" id="A0A2S4W2M3"/>
<evidence type="ECO:0000256" key="4">
    <source>
        <dbReference type="SAM" id="MobiDB-lite"/>
    </source>
</evidence>
<evidence type="ECO:0000256" key="2">
    <source>
        <dbReference type="ARBA" id="ARBA00022771"/>
    </source>
</evidence>